<keyword evidence="1" id="KW-0472">Membrane</keyword>
<feature type="transmembrane region" description="Helical" evidence="1">
    <location>
        <begin position="185"/>
        <end position="207"/>
    </location>
</feature>
<name>A0A2Z4Y548_SUMC1</name>
<feature type="transmembrane region" description="Helical" evidence="1">
    <location>
        <begin position="161"/>
        <end position="178"/>
    </location>
</feature>
<dbReference type="Proteomes" id="UP000262583">
    <property type="component" value="Chromosome"/>
</dbReference>
<proteinExistence type="predicted"/>
<evidence type="ECO:0000256" key="1">
    <source>
        <dbReference type="SAM" id="Phobius"/>
    </source>
</evidence>
<reference evidence="2 3" key="1">
    <citation type="submission" date="2018-05" db="EMBL/GenBank/DDBJ databases">
        <title>A metagenomic window into the 2 km-deep terrestrial subsurface aquifer revealed taxonomically and functionally diverse microbial community comprising novel uncultured bacterial lineages.</title>
        <authorList>
            <person name="Kadnikov V.V."/>
            <person name="Mardanov A.V."/>
            <person name="Beletsky A.V."/>
            <person name="Banks D."/>
            <person name="Pimenov N.V."/>
            <person name="Frank Y.A."/>
            <person name="Karnachuk O.V."/>
            <person name="Ravin N.V."/>
        </authorList>
    </citation>
    <scope>NUCLEOTIDE SEQUENCE [LARGE SCALE GENOMIC DNA]</scope>
    <source>
        <strain evidence="2">BY</strain>
    </source>
</reference>
<feature type="transmembrane region" description="Helical" evidence="1">
    <location>
        <begin position="227"/>
        <end position="251"/>
    </location>
</feature>
<gene>
    <name evidence="2" type="ORF">BRCON_1493</name>
</gene>
<evidence type="ECO:0000313" key="3">
    <source>
        <dbReference type="Proteomes" id="UP000262583"/>
    </source>
</evidence>
<keyword evidence="1" id="KW-1133">Transmembrane helix</keyword>
<evidence type="ECO:0008006" key="4">
    <source>
        <dbReference type="Google" id="ProtNLM"/>
    </source>
</evidence>
<evidence type="ECO:0000313" key="2">
    <source>
        <dbReference type="EMBL" id="AXA36270.1"/>
    </source>
</evidence>
<keyword evidence="1" id="KW-0812">Transmembrane</keyword>
<sequence>MTLYGIAKLVSYPYEANFGEGGVLYDAIRLARGEAIYQPAGLAERWLSPYPPLYQWIVSVIGAGSFVAARYISAVAAFTSAACLFILLRYAGVGWGYAGVGAALWLVSPFVNVWAGLARVDMFGRALESLAIVCLVMIRPTGLRWAMALGFAVLAMLTKQSLIAGALTCFGLLWFVDYRKAWGFAGLWSFGTLICYGALALATNGQFLRNVFLDAGRSLELRALFEWLILGFALSHVPQLISAACGTIAAWREARKRVFVVATVAGLPSVLLSAHDGADVNYYFDILWGTCGLATVGLEKLASRRELVPRAAAIALSAGIIASSWLIPMRWPDTRQLNQAQEVQELLKQAPKPVLTEFVAFGLAAGSEPVCVPYLDKKLEERGKWRSSSLVERIRRKEFGAIQLTSQAGNRWSPTILQTLEENYRVSAHFPAMFAAEGEPTFFVLTPAP</sequence>
<organism evidence="2 3">
    <name type="scientific">Sumerlaea chitinivorans</name>
    <dbReference type="NCBI Taxonomy" id="2250252"/>
    <lineage>
        <taxon>Bacteria</taxon>
        <taxon>Candidatus Sumerlaeota</taxon>
        <taxon>Candidatus Sumerlaeia</taxon>
        <taxon>Candidatus Sumerlaeales</taxon>
        <taxon>Candidatus Sumerlaeaceae</taxon>
        <taxon>Candidatus Sumerlaea</taxon>
    </lineage>
</organism>
<feature type="transmembrane region" description="Helical" evidence="1">
    <location>
        <begin position="258"/>
        <end position="274"/>
    </location>
</feature>
<dbReference type="KEGG" id="schv:BRCON_1493"/>
<dbReference type="AlphaFoldDB" id="A0A2Z4Y548"/>
<protein>
    <recommendedName>
        <fullName evidence="4">Glycosyltransferase RgtA/B/C/D-like domain-containing protein</fullName>
    </recommendedName>
</protein>
<feature type="transmembrane region" description="Helical" evidence="1">
    <location>
        <begin position="97"/>
        <end position="118"/>
    </location>
</feature>
<feature type="transmembrane region" description="Helical" evidence="1">
    <location>
        <begin position="74"/>
        <end position="91"/>
    </location>
</feature>
<accession>A0A2Z4Y548</accession>
<dbReference type="EMBL" id="CP030759">
    <property type="protein sequence ID" value="AXA36270.1"/>
    <property type="molecule type" value="Genomic_DNA"/>
</dbReference>
<feature type="transmembrane region" description="Helical" evidence="1">
    <location>
        <begin position="311"/>
        <end position="331"/>
    </location>
</feature>